<feature type="compositionally biased region" description="Polar residues" evidence="1">
    <location>
        <begin position="15"/>
        <end position="25"/>
    </location>
</feature>
<evidence type="ECO:0000313" key="3">
    <source>
        <dbReference type="Proteomes" id="UP000002668"/>
    </source>
</evidence>
<gene>
    <name evidence="2" type="ORF">LEMA_P061640.1</name>
</gene>
<dbReference type="eggNOG" id="ENOG502S854">
    <property type="taxonomic scope" value="Eukaryota"/>
</dbReference>
<reference evidence="3" key="1">
    <citation type="journal article" date="2011" name="Nat. Commun.">
        <title>Effector diversification within compartments of the Leptosphaeria maculans genome affected by Repeat-Induced Point mutations.</title>
        <authorList>
            <person name="Rouxel T."/>
            <person name="Grandaubert J."/>
            <person name="Hane J.K."/>
            <person name="Hoede C."/>
            <person name="van de Wouw A.P."/>
            <person name="Couloux A."/>
            <person name="Dominguez V."/>
            <person name="Anthouard V."/>
            <person name="Bally P."/>
            <person name="Bourras S."/>
            <person name="Cozijnsen A.J."/>
            <person name="Ciuffetti L.M."/>
            <person name="Degrave A."/>
            <person name="Dilmaghani A."/>
            <person name="Duret L."/>
            <person name="Fudal I."/>
            <person name="Goodwin S.B."/>
            <person name="Gout L."/>
            <person name="Glaser N."/>
            <person name="Linglin J."/>
            <person name="Kema G.H.J."/>
            <person name="Lapalu N."/>
            <person name="Lawrence C.B."/>
            <person name="May K."/>
            <person name="Meyer M."/>
            <person name="Ollivier B."/>
            <person name="Poulain J."/>
            <person name="Schoch C.L."/>
            <person name="Simon A."/>
            <person name="Spatafora J.W."/>
            <person name="Stachowiak A."/>
            <person name="Turgeon B.G."/>
            <person name="Tyler B.M."/>
            <person name="Vincent D."/>
            <person name="Weissenbach J."/>
            <person name="Amselem J."/>
            <person name="Quesneville H."/>
            <person name="Oliver R.P."/>
            <person name="Wincker P."/>
            <person name="Balesdent M.-H."/>
            <person name="Howlett B.J."/>
        </authorList>
    </citation>
    <scope>NUCLEOTIDE SEQUENCE [LARGE SCALE GENOMIC DNA]</scope>
    <source>
        <strain evidence="3">JN3 / isolate v23.1.3 / race Av1-4-5-6-7-8</strain>
    </source>
</reference>
<dbReference type="GeneID" id="13285460"/>
<keyword evidence="3" id="KW-1185">Reference proteome</keyword>
<dbReference type="EMBL" id="FP929065">
    <property type="protein sequence ID" value="CBX91130.1"/>
    <property type="molecule type" value="Genomic_DNA"/>
</dbReference>
<dbReference type="AlphaFoldDB" id="E4ZHY7"/>
<evidence type="ECO:0008006" key="4">
    <source>
        <dbReference type="Google" id="ProtNLM"/>
    </source>
</evidence>
<protein>
    <recommendedName>
        <fullName evidence="4">Histone chaperone domain-containing protein</fullName>
    </recommendedName>
</protein>
<dbReference type="VEuPathDB" id="FungiDB:LEMA_P061640.1"/>
<feature type="region of interest" description="Disordered" evidence="1">
    <location>
        <begin position="1"/>
        <end position="99"/>
    </location>
</feature>
<evidence type="ECO:0000313" key="2">
    <source>
        <dbReference type="EMBL" id="CBX91130.1"/>
    </source>
</evidence>
<dbReference type="OMA" id="MDNDYKS"/>
<dbReference type="Proteomes" id="UP000002668">
    <property type="component" value="Genome"/>
</dbReference>
<evidence type="ECO:0000256" key="1">
    <source>
        <dbReference type="SAM" id="MobiDB-lite"/>
    </source>
</evidence>
<feature type="compositionally biased region" description="Acidic residues" evidence="1">
    <location>
        <begin position="35"/>
        <end position="49"/>
    </location>
</feature>
<name>E4ZHY7_LEPMJ</name>
<sequence>MSANEIPQGDAVDNDYQSRSGQQQYGIPVQKDEAPIEDTEYDNGGDSDEQLARDEKDAIDETNILNERTRGATKEKGTYTEPGDEEGLGGNDGTSSGRQ</sequence>
<dbReference type="HOGENOM" id="CLU_139257_2_0_1"/>
<feature type="compositionally biased region" description="Basic and acidic residues" evidence="1">
    <location>
        <begin position="67"/>
        <end position="78"/>
    </location>
</feature>
<dbReference type="OrthoDB" id="4357148at2759"/>
<proteinExistence type="predicted"/>
<dbReference type="InParanoid" id="E4ZHY7"/>
<accession>E4ZHY7</accession>
<organism evidence="3">
    <name type="scientific">Leptosphaeria maculans (strain JN3 / isolate v23.1.3 / race Av1-4-5-6-7-8)</name>
    <name type="common">Blackleg fungus</name>
    <name type="synonym">Phoma lingam</name>
    <dbReference type="NCBI Taxonomy" id="985895"/>
    <lineage>
        <taxon>Eukaryota</taxon>
        <taxon>Fungi</taxon>
        <taxon>Dikarya</taxon>
        <taxon>Ascomycota</taxon>
        <taxon>Pezizomycotina</taxon>
        <taxon>Dothideomycetes</taxon>
        <taxon>Pleosporomycetidae</taxon>
        <taxon>Pleosporales</taxon>
        <taxon>Pleosporineae</taxon>
        <taxon>Leptosphaeriaceae</taxon>
        <taxon>Plenodomus</taxon>
        <taxon>Plenodomus lingam/Leptosphaeria maculans species complex</taxon>
    </lineage>
</organism>